<dbReference type="RefSeq" id="WP_094496875.1">
    <property type="nucleotide sequence ID" value="NZ_NGNV01000002.1"/>
</dbReference>
<accession>A0A256LIF9</accession>
<dbReference type="Proteomes" id="UP000216316">
    <property type="component" value="Unassembled WGS sequence"/>
</dbReference>
<dbReference type="EMBL" id="NGNX01000003">
    <property type="protein sequence ID" value="OYR93239.1"/>
    <property type="molecule type" value="Genomic_DNA"/>
</dbReference>
<evidence type="ECO:0000313" key="5">
    <source>
        <dbReference type="Proteomes" id="UP000216316"/>
    </source>
</evidence>
<keyword evidence="5" id="KW-1185">Reference proteome</keyword>
<reference evidence="3 4" key="1">
    <citation type="submission" date="2017-04" db="EMBL/GenBank/DDBJ databases">
        <authorList>
            <person name="Afonso C.L."/>
            <person name="Miller P.J."/>
            <person name="Scott M.A."/>
            <person name="Spackman E."/>
            <person name="Goraichik I."/>
            <person name="Dimitrov K.M."/>
            <person name="Suarez D.L."/>
            <person name="Swayne D.E."/>
        </authorList>
    </citation>
    <scope>NUCLEOTIDE SEQUENCE [LARGE SCALE GENOMIC DNA]</scope>
    <source>
        <strain evidence="3 4">609q</strain>
    </source>
</reference>
<dbReference type="AlphaFoldDB" id="A0A256LIF9"/>
<sequence length="208" mass="23781">MTKKSKIEIIISSLLIISSAFIIFIFNNQQQKIDNQTKVAKTELRKKKKELKAIPNEVQKKLEEANPDSSNLKRVKNSTELKDKGTELMQLMYTINSDGTQKEWSERNAKLLKLATKDALNGAGSNYKSQGINRMYDLKQTFLNASFSSGLTTDKDALEGIILVNYRQTSNQQDNPEQQEQAYLYKYSLKDHKFTSLTLLGIVRDSKY</sequence>
<name>A0A256LIF9_9LACO</name>
<keyword evidence="1" id="KW-0472">Membrane</keyword>
<comment type="caution">
    <text evidence="3">The sequence shown here is derived from an EMBL/GenBank/DDBJ whole genome shotgun (WGS) entry which is preliminary data.</text>
</comment>
<evidence type="ECO:0000313" key="3">
    <source>
        <dbReference type="EMBL" id="OYR93239.1"/>
    </source>
</evidence>
<feature type="transmembrane region" description="Helical" evidence="1">
    <location>
        <begin position="7"/>
        <end position="26"/>
    </location>
</feature>
<reference evidence="2" key="2">
    <citation type="submission" date="2017-05" db="EMBL/GenBank/DDBJ databases">
        <authorList>
            <person name="Lin X.B."/>
            <person name="Stothard P."/>
            <person name="Tasseva G."/>
            <person name="Walter J."/>
        </authorList>
    </citation>
    <scope>NUCLEOTIDE SEQUENCE</scope>
    <source>
        <strain evidence="2">609u</strain>
    </source>
</reference>
<proteinExistence type="predicted"/>
<keyword evidence="1" id="KW-1133">Transmembrane helix</keyword>
<evidence type="ECO:0000256" key="1">
    <source>
        <dbReference type="SAM" id="Phobius"/>
    </source>
</evidence>
<dbReference type="EMBL" id="NGNV01000002">
    <property type="protein sequence ID" value="OYR89023.1"/>
    <property type="molecule type" value="Genomic_DNA"/>
</dbReference>
<keyword evidence="1" id="KW-0812">Transmembrane</keyword>
<evidence type="ECO:0000313" key="2">
    <source>
        <dbReference type="EMBL" id="OYR89023.1"/>
    </source>
</evidence>
<evidence type="ECO:0000313" key="4">
    <source>
        <dbReference type="Proteomes" id="UP000215828"/>
    </source>
</evidence>
<reference evidence="4 5" key="3">
    <citation type="submission" date="2017-09" db="EMBL/GenBank/DDBJ databases">
        <title>Tripartite evolution among Lactobacillus johnsonii, Lactobacillus taiwanensis, Lactobacillus reuteri and their rodent host.</title>
        <authorList>
            <person name="Wang T."/>
            <person name="Knowles S."/>
            <person name="Cheng C."/>
        </authorList>
    </citation>
    <scope>NUCLEOTIDE SEQUENCE [LARGE SCALE GENOMIC DNA]</scope>
    <source>
        <strain evidence="3 4">609q</strain>
        <strain evidence="2 5">609u</strain>
    </source>
</reference>
<gene>
    <name evidence="2" type="ORF">CBF53_00620</name>
    <name evidence="3" type="ORF">CBF70_01205</name>
</gene>
<dbReference type="Proteomes" id="UP000215828">
    <property type="component" value="Unassembled WGS sequence"/>
</dbReference>
<protein>
    <submittedName>
        <fullName evidence="3">Uncharacterized protein</fullName>
    </submittedName>
</protein>
<organism evidence="3 4">
    <name type="scientific">Lactobacillus taiwanensis</name>
    <dbReference type="NCBI Taxonomy" id="508451"/>
    <lineage>
        <taxon>Bacteria</taxon>
        <taxon>Bacillati</taxon>
        <taxon>Bacillota</taxon>
        <taxon>Bacilli</taxon>
        <taxon>Lactobacillales</taxon>
        <taxon>Lactobacillaceae</taxon>
        <taxon>Lactobacillus</taxon>
    </lineage>
</organism>